<feature type="compositionally biased region" description="Low complexity" evidence="1">
    <location>
        <begin position="202"/>
        <end position="220"/>
    </location>
</feature>
<feature type="region of interest" description="Disordered" evidence="1">
    <location>
        <begin position="534"/>
        <end position="559"/>
    </location>
</feature>
<feature type="compositionally biased region" description="Low complexity" evidence="1">
    <location>
        <begin position="315"/>
        <end position="335"/>
    </location>
</feature>
<feature type="transmembrane region" description="Helical" evidence="2">
    <location>
        <begin position="392"/>
        <end position="414"/>
    </location>
</feature>
<proteinExistence type="predicted"/>
<dbReference type="PANTHER" id="PTHR33392:SF6">
    <property type="entry name" value="POLYISOPRENYL-TEICHOIC ACID--PEPTIDOGLYCAN TEICHOIC ACID TRANSFERASE TAGU"/>
    <property type="match status" value="1"/>
</dbReference>
<feature type="region of interest" description="Disordered" evidence="1">
    <location>
        <begin position="98"/>
        <end position="139"/>
    </location>
</feature>
<accession>A0A852ZXY8</accession>
<organism evidence="4 5">
    <name type="scientific">Allostreptomyces psammosilenae</name>
    <dbReference type="NCBI Taxonomy" id="1892865"/>
    <lineage>
        <taxon>Bacteria</taxon>
        <taxon>Bacillati</taxon>
        <taxon>Actinomycetota</taxon>
        <taxon>Actinomycetes</taxon>
        <taxon>Kitasatosporales</taxon>
        <taxon>Streptomycetaceae</taxon>
        <taxon>Allostreptomyces</taxon>
    </lineage>
</organism>
<feature type="compositionally biased region" description="Gly residues" evidence="1">
    <location>
        <begin position="305"/>
        <end position="314"/>
    </location>
</feature>
<evidence type="ECO:0000259" key="3">
    <source>
        <dbReference type="Pfam" id="PF13399"/>
    </source>
</evidence>
<comment type="caution">
    <text evidence="4">The sequence shown here is derived from an EMBL/GenBank/DDBJ whole genome shotgun (WGS) entry which is preliminary data.</text>
</comment>
<dbReference type="PANTHER" id="PTHR33392">
    <property type="entry name" value="POLYISOPRENYL-TEICHOIC ACID--PEPTIDOGLYCAN TEICHOIC ACID TRANSFERASE TAGU"/>
    <property type="match status" value="1"/>
</dbReference>
<dbReference type="InterPro" id="IPR050922">
    <property type="entry name" value="LytR/CpsA/Psr_CW_biosynth"/>
</dbReference>
<feature type="compositionally biased region" description="Low complexity" evidence="1">
    <location>
        <begin position="42"/>
        <end position="62"/>
    </location>
</feature>
<feature type="compositionally biased region" description="Gly residues" evidence="1">
    <location>
        <begin position="336"/>
        <end position="347"/>
    </location>
</feature>
<keyword evidence="5" id="KW-1185">Reference proteome</keyword>
<dbReference type="Proteomes" id="UP000567795">
    <property type="component" value="Unassembled WGS sequence"/>
</dbReference>
<evidence type="ECO:0000313" key="4">
    <source>
        <dbReference type="EMBL" id="NYI06647.1"/>
    </source>
</evidence>
<evidence type="ECO:0000256" key="2">
    <source>
        <dbReference type="SAM" id="Phobius"/>
    </source>
</evidence>
<feature type="region of interest" description="Disordered" evidence="1">
    <location>
        <begin position="180"/>
        <end position="353"/>
    </location>
</feature>
<dbReference type="EMBL" id="JACBZD010000001">
    <property type="protein sequence ID" value="NYI06647.1"/>
    <property type="molecule type" value="Genomic_DNA"/>
</dbReference>
<dbReference type="Pfam" id="PF13399">
    <property type="entry name" value="LytR_C"/>
    <property type="match status" value="1"/>
</dbReference>
<evidence type="ECO:0000256" key="1">
    <source>
        <dbReference type="SAM" id="MobiDB-lite"/>
    </source>
</evidence>
<reference evidence="4 5" key="1">
    <citation type="submission" date="2020-07" db="EMBL/GenBank/DDBJ databases">
        <title>Sequencing the genomes of 1000 actinobacteria strains.</title>
        <authorList>
            <person name="Klenk H.-P."/>
        </authorList>
    </citation>
    <scope>NUCLEOTIDE SEQUENCE [LARGE SCALE GENOMIC DNA]</scope>
    <source>
        <strain evidence="4 5">DSM 42178</strain>
    </source>
</reference>
<dbReference type="InterPro" id="IPR027381">
    <property type="entry name" value="LytR/CpsA/Psr_C"/>
</dbReference>
<evidence type="ECO:0000313" key="5">
    <source>
        <dbReference type="Proteomes" id="UP000567795"/>
    </source>
</evidence>
<sequence>MTGSGDRGGQPPHGPGGWDWPEEGRDTAGTPRQEGYDDGRAGDAATAGYGAEGYPADGYGYGATSTGYGTGYGATGYDGSAYQGEGYQAQGYQAQGYPAQDYPAQDHQGGGYQGGYQGAGYQGEGHSDPGGHQGRAQAGYGQSYGEAYGQSYGGPSYGSEGAYGGAPTYGTGDASYGTGDASYGTGAPYGSADPSYGSADPSYGSTGTSYGSTATSYGSADYGSTDRNAGGTADTAGHRAVGAQWGSVSTDPTGAPSAVEAPGAATGSHDVTSVVPGGTRPAGGGSPTARRAAERGTADDSAGSEGAGSEGAGRAGTTAAAGGARRTRPGVPAARGRGGAGARAGGAEGRDYDDEEFDFVDDESESEDVIDWLAFAETRSERRDERRRQARLRLVALVVVGALVLLGGGGYLLWNSRGDGPGGAPADRDVLVLHLRDLDGLTSTALLVDDPAGDRGTVVLLPDALTISDSSTGVTSLGASLDSQGAGGTRDALSDLIGVSVDGTWRLDTPFLEVLVDAVGGIDLEADVEVRGVPRTSADSAAEPSADPSAEEGAGSPEAAEQVLVPQGPGHLDGYAAVAYATYQAPGEDASARLARFGRVMAAVFAEVPQTTEAAGTLVRRLGVPDPSLPDDELAAAMVALGGHARDGRLETVELPAADDGTLQGEQAAEVVRDVLGGAISNAEGNGLPRVTLRDASGDEAKAQQAQVELVNAGYTFVPGGGTAEEVAATTEVLWTDPADEATARQVAGILGLGEEAARRSEVAQTADVLVVLGQDYAGAAGE</sequence>
<keyword evidence="2" id="KW-1133">Transmembrane helix</keyword>
<keyword evidence="2" id="KW-0812">Transmembrane</keyword>
<feature type="region of interest" description="Disordered" evidence="1">
    <location>
        <begin position="1"/>
        <end position="62"/>
    </location>
</feature>
<gene>
    <name evidence="4" type="ORF">FHU37_003590</name>
</gene>
<dbReference type="Gene3D" id="3.40.630.190">
    <property type="entry name" value="LCP protein"/>
    <property type="match status" value="1"/>
</dbReference>
<dbReference type="RefSeq" id="WP_179815197.1">
    <property type="nucleotide sequence ID" value="NZ_JACBZD010000001.1"/>
</dbReference>
<name>A0A852ZXY8_9ACTN</name>
<feature type="compositionally biased region" description="Low complexity" evidence="1">
    <location>
        <begin position="537"/>
        <end position="559"/>
    </location>
</feature>
<keyword evidence="2" id="KW-0472">Membrane</keyword>
<protein>
    <recommendedName>
        <fullName evidence="3">LytR/CpsA/Psr regulator C-terminal domain-containing protein</fullName>
    </recommendedName>
</protein>
<dbReference type="AlphaFoldDB" id="A0A852ZXY8"/>
<feature type="domain" description="LytR/CpsA/Psr regulator C-terminal" evidence="3">
    <location>
        <begin position="690"/>
        <end position="777"/>
    </location>
</feature>
<feature type="compositionally biased region" description="Gly residues" evidence="1">
    <location>
        <begin position="108"/>
        <end position="123"/>
    </location>
</feature>